<evidence type="ECO:0000313" key="2">
    <source>
        <dbReference type="EMBL" id="MCE3216784.1"/>
    </source>
</evidence>
<dbReference type="InterPro" id="IPR050307">
    <property type="entry name" value="Sterol_Desaturase_Related"/>
</dbReference>
<reference evidence="2 3" key="1">
    <citation type="journal article" date="2021" name="BMC Genomics">
        <title>Datura genome reveals duplications of psychoactive alkaloid biosynthetic genes and high mutation rate following tissue culture.</title>
        <authorList>
            <person name="Rajewski A."/>
            <person name="Carter-House D."/>
            <person name="Stajich J."/>
            <person name="Litt A."/>
        </authorList>
    </citation>
    <scope>NUCLEOTIDE SEQUENCE [LARGE SCALE GENOMIC DNA]</scope>
    <source>
        <strain evidence="2">AR-01</strain>
    </source>
</reference>
<evidence type="ECO:0000313" key="3">
    <source>
        <dbReference type="Proteomes" id="UP000823775"/>
    </source>
</evidence>
<keyword evidence="3" id="KW-1185">Reference proteome</keyword>
<comment type="caution">
    <text evidence="2">The sequence shown here is derived from an EMBL/GenBank/DDBJ whole genome shotgun (WGS) entry which is preliminary data.</text>
</comment>
<name>A0ABS8WUZ5_DATST</name>
<keyword evidence="1" id="KW-0472">Membrane</keyword>
<organism evidence="2 3">
    <name type="scientific">Datura stramonium</name>
    <name type="common">Jimsonweed</name>
    <name type="synonym">Common thornapple</name>
    <dbReference type="NCBI Taxonomy" id="4076"/>
    <lineage>
        <taxon>Eukaryota</taxon>
        <taxon>Viridiplantae</taxon>
        <taxon>Streptophyta</taxon>
        <taxon>Embryophyta</taxon>
        <taxon>Tracheophyta</taxon>
        <taxon>Spermatophyta</taxon>
        <taxon>Magnoliopsida</taxon>
        <taxon>eudicotyledons</taxon>
        <taxon>Gunneridae</taxon>
        <taxon>Pentapetalae</taxon>
        <taxon>asterids</taxon>
        <taxon>lamiids</taxon>
        <taxon>Solanales</taxon>
        <taxon>Solanaceae</taxon>
        <taxon>Solanoideae</taxon>
        <taxon>Datureae</taxon>
        <taxon>Datura</taxon>
    </lineage>
</organism>
<evidence type="ECO:0000256" key="1">
    <source>
        <dbReference type="SAM" id="Phobius"/>
    </source>
</evidence>
<dbReference type="PANTHER" id="PTHR11863">
    <property type="entry name" value="STEROL DESATURASE"/>
    <property type="match status" value="1"/>
</dbReference>
<keyword evidence="1" id="KW-1133">Transmembrane helix</keyword>
<sequence>MSIDYDDRRGELHVSDELLGTIVPIVVYWVYSGLYCMLGGMENYRLHTKKDEDEKNLVSKKEVVKGVLLQQVVQGVVATVLFASQILGNTLCIATHVHQNKFLYRYIHSQHHRHRAICIWSFVQSPFRGLILDTIGGALAFPFSQACLHDFHLLLLVATIKTVDDHCGLWLPGNLFHVVF</sequence>
<feature type="transmembrane region" description="Helical" evidence="1">
    <location>
        <begin position="18"/>
        <end position="40"/>
    </location>
</feature>
<proteinExistence type="predicted"/>
<protein>
    <submittedName>
        <fullName evidence="2">Uncharacterized protein</fullName>
    </submittedName>
</protein>
<dbReference type="Proteomes" id="UP000823775">
    <property type="component" value="Unassembled WGS sequence"/>
</dbReference>
<keyword evidence="1" id="KW-0812">Transmembrane</keyword>
<dbReference type="EMBL" id="JACEIK010014139">
    <property type="protein sequence ID" value="MCE3216784.1"/>
    <property type="molecule type" value="Genomic_DNA"/>
</dbReference>
<gene>
    <name evidence="2" type="ORF">HAX54_008024</name>
</gene>
<accession>A0ABS8WUZ5</accession>